<comment type="subunit">
    <text evidence="2 7">Homotetramer.</text>
</comment>
<evidence type="ECO:0000259" key="9">
    <source>
        <dbReference type="PROSITE" id="PS50042"/>
    </source>
</evidence>
<evidence type="ECO:0000256" key="4">
    <source>
        <dbReference type="ARBA" id="ARBA00022801"/>
    </source>
</evidence>
<feature type="domain" description="STAS" evidence="10">
    <location>
        <begin position="377"/>
        <end position="459"/>
    </location>
</feature>
<feature type="binding site" evidence="7">
    <location>
        <position position="301"/>
    </location>
    <ligand>
        <name>substrate</name>
    </ligand>
</feature>
<dbReference type="PANTHER" id="PTHR12544:SF29">
    <property type="entry name" value="GLUTAMINASE"/>
    <property type="match status" value="1"/>
</dbReference>
<dbReference type="Proteomes" id="UP000291259">
    <property type="component" value="Chromosome"/>
</dbReference>
<feature type="binding site" evidence="7">
    <location>
        <position position="156"/>
    </location>
    <ligand>
        <name>substrate</name>
    </ligand>
</feature>
<dbReference type="Gene3D" id="3.40.710.10">
    <property type="entry name" value="DD-peptidase/beta-lactamase superfamily"/>
    <property type="match status" value="1"/>
</dbReference>
<dbReference type="SUPFAM" id="SSF52091">
    <property type="entry name" value="SpoIIaa-like"/>
    <property type="match status" value="1"/>
</dbReference>
<dbReference type="PANTHER" id="PTHR12544">
    <property type="entry name" value="GLUTAMINASE"/>
    <property type="match status" value="1"/>
</dbReference>
<evidence type="ECO:0000259" key="10">
    <source>
        <dbReference type="PROSITE" id="PS50801"/>
    </source>
</evidence>
<dbReference type="InterPro" id="IPR002645">
    <property type="entry name" value="STAS_dom"/>
</dbReference>
<evidence type="ECO:0000256" key="6">
    <source>
        <dbReference type="ARBA" id="ARBA00070405"/>
    </source>
</evidence>
<dbReference type="FunFam" id="3.40.710.10:FF:000005">
    <property type="entry name" value="Glutaminase"/>
    <property type="match status" value="1"/>
</dbReference>
<dbReference type="CDD" id="cd00038">
    <property type="entry name" value="CAP_ED"/>
    <property type="match status" value="1"/>
</dbReference>
<evidence type="ECO:0000256" key="1">
    <source>
        <dbReference type="ARBA" id="ARBA00011076"/>
    </source>
</evidence>
<sequence length="641" mass="66861">MDPPPTLVRAGAVRHGGGSASRARPSGRPGTVRHPGRAGGVTQESPVVALLRRILDENSGLDEGSVATYIPELAKADPSRFGICLVTADGAVYEVGDTRSEFTIQSISKPFAYALALDELGPDEVLARVGVEPTGDAFNEISLDPGTGMPSNPMINAGAITTTGLVVERHGAESAADLLGVFGGFAGRALRLDEDVYRSERETTHRNRAIAHLLRGSGALRGDPEAALDAYLRQCSVLVDAHDLGVMAATLAADGVNPITGVRVVSRRTVGDVLNVMDSCGMYDSAGDWQFTVGLPAKSGVAGGVIAVVPGRFGIAVFSPPLDRHGNSVRGVAVCRQLSSELDLHPLRSGTHAPSPLRSTSTLAGSGSIRRRPDADLEVIARRGSEVFVAELQGELDFVAAELVVRSILDAEPEPRFAVVDLRHVDVLHPAIAPLVVDLGDLLAARGGGLLVSAAPDQVGDDPIGPSVKRFADLDRALEWCEDHLLGGATTAPRSIALRDHPALAGLSGEAFDRLVPYLEPRAVAPGEALIRRGEPIGGLFLLTSGRLSALVPDPGHPARRAATLVAGMPVGERSLVGAVDGVVDVVADTEAECFALPVERMPRLRAEEPGLVVTLVSNLLSIAAARIDEFSGRPAAVARG</sequence>
<dbReference type="GO" id="GO:0006537">
    <property type="term" value="P:glutamate biosynthetic process"/>
    <property type="evidence" value="ECO:0007669"/>
    <property type="project" value="TreeGrafter"/>
</dbReference>
<feature type="binding site" evidence="7">
    <location>
        <position position="231"/>
    </location>
    <ligand>
        <name>substrate</name>
    </ligand>
</feature>
<evidence type="ECO:0000256" key="2">
    <source>
        <dbReference type="ARBA" id="ARBA00011881"/>
    </source>
</evidence>
<dbReference type="SUPFAM" id="SSF51206">
    <property type="entry name" value="cAMP-binding domain-like"/>
    <property type="match status" value="1"/>
</dbReference>
<dbReference type="Pfam" id="PF00027">
    <property type="entry name" value="cNMP_binding"/>
    <property type="match status" value="1"/>
</dbReference>
<keyword evidence="4 7" id="KW-0378">Hydrolase</keyword>
<dbReference type="Gene3D" id="3.30.750.24">
    <property type="entry name" value="STAS domain"/>
    <property type="match status" value="1"/>
</dbReference>
<dbReference type="InterPro" id="IPR036513">
    <property type="entry name" value="STAS_dom_sf"/>
</dbReference>
<feature type="compositionally biased region" description="Low complexity" evidence="8">
    <location>
        <begin position="20"/>
        <end position="30"/>
    </location>
</feature>
<dbReference type="EC" id="3.5.1.2" evidence="3 7"/>
<evidence type="ECO:0000256" key="8">
    <source>
        <dbReference type="SAM" id="MobiDB-lite"/>
    </source>
</evidence>
<feature type="binding site" evidence="7">
    <location>
        <position position="283"/>
    </location>
    <ligand>
        <name>substrate</name>
    </ligand>
</feature>
<protein>
    <recommendedName>
        <fullName evidence="6 7">Glutaminase</fullName>
        <ecNumber evidence="3 7">3.5.1.2</ecNumber>
    </recommendedName>
</protein>
<keyword evidence="7" id="KW-0007">Acetylation</keyword>
<dbReference type="InterPro" id="IPR012338">
    <property type="entry name" value="Beta-lactam/transpept-like"/>
</dbReference>
<feature type="binding site" evidence="7">
    <location>
        <position position="207"/>
    </location>
    <ligand>
        <name>substrate</name>
    </ligand>
</feature>
<comment type="catalytic activity">
    <reaction evidence="5 7">
        <text>L-glutamine + H2O = L-glutamate + NH4(+)</text>
        <dbReference type="Rhea" id="RHEA:15889"/>
        <dbReference type="ChEBI" id="CHEBI:15377"/>
        <dbReference type="ChEBI" id="CHEBI:28938"/>
        <dbReference type="ChEBI" id="CHEBI:29985"/>
        <dbReference type="ChEBI" id="CHEBI:58359"/>
        <dbReference type="EC" id="3.5.1.2"/>
    </reaction>
</comment>
<feature type="binding site" evidence="7">
    <location>
        <position position="200"/>
    </location>
    <ligand>
        <name>substrate</name>
    </ligand>
</feature>
<feature type="binding site" evidence="7">
    <location>
        <position position="106"/>
    </location>
    <ligand>
        <name>substrate</name>
    </ligand>
</feature>
<dbReference type="GO" id="GO:0004359">
    <property type="term" value="F:glutaminase activity"/>
    <property type="evidence" value="ECO:0007669"/>
    <property type="project" value="UniProtKB-UniRule"/>
</dbReference>
<dbReference type="InterPro" id="IPR018490">
    <property type="entry name" value="cNMP-bd_dom_sf"/>
</dbReference>
<organism evidence="11 12">
    <name type="scientific">Agromyces protaetiae</name>
    <dbReference type="NCBI Taxonomy" id="2509455"/>
    <lineage>
        <taxon>Bacteria</taxon>
        <taxon>Bacillati</taxon>
        <taxon>Actinomycetota</taxon>
        <taxon>Actinomycetes</taxon>
        <taxon>Micrococcales</taxon>
        <taxon>Microbacteriaceae</taxon>
        <taxon>Agromyces</taxon>
    </lineage>
</organism>
<feature type="domain" description="Cyclic nucleotide-binding" evidence="9">
    <location>
        <begin position="503"/>
        <end position="605"/>
    </location>
</feature>
<dbReference type="EMBL" id="CP035491">
    <property type="protein sequence ID" value="QAY72818.1"/>
    <property type="molecule type" value="Genomic_DNA"/>
</dbReference>
<evidence type="ECO:0000256" key="7">
    <source>
        <dbReference type="HAMAP-Rule" id="MF_00313"/>
    </source>
</evidence>
<dbReference type="SUPFAM" id="SSF56601">
    <property type="entry name" value="beta-lactamase/transpeptidase-like"/>
    <property type="match status" value="1"/>
</dbReference>
<accession>A0A4P6FQL3</accession>
<proteinExistence type="inferred from homology"/>
<dbReference type="InterPro" id="IPR015868">
    <property type="entry name" value="Glutaminase"/>
</dbReference>
<evidence type="ECO:0000313" key="12">
    <source>
        <dbReference type="Proteomes" id="UP000291259"/>
    </source>
</evidence>
<gene>
    <name evidence="7 11" type="primary">glsA</name>
    <name evidence="11" type="ORF">ET445_05135</name>
</gene>
<dbReference type="SMART" id="SM00100">
    <property type="entry name" value="cNMP"/>
    <property type="match status" value="1"/>
</dbReference>
<dbReference type="AlphaFoldDB" id="A0A4P6FQL3"/>
<dbReference type="PROSITE" id="PS50042">
    <property type="entry name" value="CNMP_BINDING_3"/>
    <property type="match status" value="1"/>
</dbReference>
<keyword evidence="12" id="KW-1185">Reference proteome</keyword>
<dbReference type="GO" id="GO:0006543">
    <property type="term" value="P:L-glutamine catabolic process"/>
    <property type="evidence" value="ECO:0007669"/>
    <property type="project" value="TreeGrafter"/>
</dbReference>
<name>A0A4P6FQL3_9MICO</name>
<feature type="region of interest" description="Disordered" evidence="8">
    <location>
        <begin position="345"/>
        <end position="370"/>
    </location>
</feature>
<dbReference type="PROSITE" id="PS50801">
    <property type="entry name" value="STAS"/>
    <property type="match status" value="1"/>
</dbReference>
<evidence type="ECO:0000256" key="5">
    <source>
        <dbReference type="ARBA" id="ARBA00049534"/>
    </source>
</evidence>
<dbReference type="KEGG" id="agf:ET445_05135"/>
<dbReference type="OrthoDB" id="9788822at2"/>
<dbReference type="Gene3D" id="2.60.120.10">
    <property type="entry name" value="Jelly Rolls"/>
    <property type="match status" value="1"/>
</dbReference>
<evidence type="ECO:0000313" key="11">
    <source>
        <dbReference type="EMBL" id="QAY72818.1"/>
    </source>
</evidence>
<feature type="region of interest" description="Disordered" evidence="8">
    <location>
        <begin position="11"/>
        <end position="42"/>
    </location>
</feature>
<dbReference type="InterPro" id="IPR000595">
    <property type="entry name" value="cNMP-bd_dom"/>
</dbReference>
<dbReference type="HAMAP" id="MF_00313">
    <property type="entry name" value="Glutaminase"/>
    <property type="match status" value="1"/>
</dbReference>
<comment type="similarity">
    <text evidence="1 7">Belongs to the glutaminase family.</text>
</comment>
<reference evidence="11 12" key="1">
    <citation type="submission" date="2019-01" db="EMBL/GenBank/DDBJ databases">
        <title>Genome sequencing of strain FW100M-8.</title>
        <authorList>
            <person name="Heo J."/>
            <person name="Kim S.-J."/>
            <person name="Kim J.-S."/>
            <person name="Hong S.-B."/>
            <person name="Kwon S.-W."/>
        </authorList>
    </citation>
    <scope>NUCLEOTIDE SEQUENCE [LARGE SCALE GENOMIC DNA]</scope>
    <source>
        <strain evidence="11 12">FW100M-8</strain>
    </source>
</reference>
<dbReference type="NCBIfam" id="TIGR03814">
    <property type="entry name" value="Gln_ase"/>
    <property type="match status" value="1"/>
</dbReference>
<dbReference type="Pfam" id="PF04960">
    <property type="entry name" value="Glutaminase"/>
    <property type="match status" value="1"/>
</dbReference>
<dbReference type="InterPro" id="IPR014710">
    <property type="entry name" value="RmlC-like_jellyroll"/>
</dbReference>
<evidence type="ECO:0000256" key="3">
    <source>
        <dbReference type="ARBA" id="ARBA00012918"/>
    </source>
</evidence>